<evidence type="ECO:0000256" key="6">
    <source>
        <dbReference type="SAM" id="Phobius"/>
    </source>
</evidence>
<keyword evidence="4 6" id="KW-1133">Transmembrane helix</keyword>
<reference evidence="7 8" key="1">
    <citation type="journal article" date="2011" name="Front. Microbiol.">
        <title>Genomic signatures of strain selection and enhancement in Bacillus atrophaeus var. globigii, a historical biowarfare simulant.</title>
        <authorList>
            <person name="Gibbons H.S."/>
            <person name="Broomall S.M."/>
            <person name="McNew L.A."/>
            <person name="Daligault H."/>
            <person name="Chapman C."/>
            <person name="Bruce D."/>
            <person name="Karavis M."/>
            <person name="Krepps M."/>
            <person name="McGregor P.A."/>
            <person name="Hong C."/>
            <person name="Park K.H."/>
            <person name="Akmal A."/>
            <person name="Feldman A."/>
            <person name="Lin J.S."/>
            <person name="Chang W.E."/>
            <person name="Higgs B.W."/>
            <person name="Demirev P."/>
            <person name="Lindquist J."/>
            <person name="Liem A."/>
            <person name="Fochler E."/>
            <person name="Read T.D."/>
            <person name="Tapia R."/>
            <person name="Johnson S."/>
            <person name="Bishop-Lilly K.A."/>
            <person name="Detter C."/>
            <person name="Han C."/>
            <person name="Sozhamannan S."/>
            <person name="Rosenzweig C.N."/>
            <person name="Skowronski E.W."/>
        </authorList>
    </citation>
    <scope>NUCLEOTIDE SEQUENCE [LARGE SCALE GENOMIC DNA]</scope>
    <source>
        <strain evidence="7 8">CC-PW-9</strain>
    </source>
</reference>
<evidence type="ECO:0000256" key="2">
    <source>
        <dbReference type="ARBA" id="ARBA00022475"/>
    </source>
</evidence>
<dbReference type="AlphaFoldDB" id="A0A432ZQS5"/>
<feature type="transmembrane region" description="Helical" evidence="6">
    <location>
        <begin position="381"/>
        <end position="400"/>
    </location>
</feature>
<feature type="transmembrane region" description="Helical" evidence="6">
    <location>
        <begin position="78"/>
        <end position="100"/>
    </location>
</feature>
<keyword evidence="5 6" id="KW-0472">Membrane</keyword>
<dbReference type="OrthoDB" id="103403at2"/>
<keyword evidence="3 6" id="KW-0812">Transmembrane</keyword>
<gene>
    <name evidence="7" type="ORF">CWI84_06430</name>
</gene>
<dbReference type="GO" id="GO:0005886">
    <property type="term" value="C:plasma membrane"/>
    <property type="evidence" value="ECO:0007669"/>
    <property type="project" value="UniProtKB-SubCell"/>
</dbReference>
<feature type="transmembrane region" description="Helical" evidence="6">
    <location>
        <begin position="210"/>
        <end position="228"/>
    </location>
</feature>
<feature type="transmembrane region" description="Helical" evidence="6">
    <location>
        <begin position="37"/>
        <end position="57"/>
    </location>
</feature>
<comment type="subcellular location">
    <subcellularLocation>
        <location evidence="1">Cell membrane</location>
        <topology evidence="1">Multi-pass membrane protein</topology>
    </subcellularLocation>
</comment>
<keyword evidence="2" id="KW-1003">Cell membrane</keyword>
<evidence type="ECO:0000256" key="1">
    <source>
        <dbReference type="ARBA" id="ARBA00004651"/>
    </source>
</evidence>
<evidence type="ECO:0000256" key="5">
    <source>
        <dbReference type="ARBA" id="ARBA00023136"/>
    </source>
</evidence>
<comment type="caution">
    <text evidence="7">The sequence shown here is derived from an EMBL/GenBank/DDBJ whole genome shotgun (WGS) entry which is preliminary data.</text>
</comment>
<dbReference type="PANTHER" id="PTHR30250">
    <property type="entry name" value="PST FAMILY PREDICTED COLANIC ACID TRANSPORTER"/>
    <property type="match status" value="1"/>
</dbReference>
<dbReference type="RefSeq" id="WP_126841762.1">
    <property type="nucleotide sequence ID" value="NZ_PIQH01000005.1"/>
</dbReference>
<feature type="transmembrane region" description="Helical" evidence="6">
    <location>
        <begin position="292"/>
        <end position="311"/>
    </location>
</feature>
<feature type="transmembrane region" description="Helical" evidence="6">
    <location>
        <begin position="353"/>
        <end position="375"/>
    </location>
</feature>
<feature type="transmembrane region" description="Helical" evidence="6">
    <location>
        <begin position="169"/>
        <end position="189"/>
    </location>
</feature>
<feature type="transmembrane region" description="Helical" evidence="6">
    <location>
        <begin position="412"/>
        <end position="429"/>
    </location>
</feature>
<feature type="transmembrane region" description="Helical" evidence="6">
    <location>
        <begin position="323"/>
        <end position="346"/>
    </location>
</feature>
<evidence type="ECO:0000256" key="3">
    <source>
        <dbReference type="ARBA" id="ARBA00022692"/>
    </source>
</evidence>
<feature type="transmembrane region" description="Helical" evidence="6">
    <location>
        <begin position="248"/>
        <end position="271"/>
    </location>
</feature>
<sequence>MTPRNILSFAIGPVGGALLGLITLPLVTWFFSQEDVGRLSMLQVTLSFGVLLFSLGLDQAYVREFHEREDKPALLKQAALPGFLLLTFFIAVFLCFGELFSDLLFEVPAVHLSLLVALGLLASFTSRFLSLVLRMNERGFAYSMSQLLPKLLLVILVSLYVLLGADKTLTNLVAATIVSLVAVTLVFAWNTREEWVKAVSAPFDLNEVKSMLRFGLPLILGGLAFWGLTALDKVFLRALSSYEELAVYSVSVSFAAVATIFQTVFSTLWAPTVYKWASFGEGIENISKVQRYVTFVVVTVFCLAGLLSWLIPTVLPESYDDVQWIMVSCLGFPLLYTLSETTVVGIGVSRKSLFSMIASISAFIINILGNLLLIPNFGAKGAAVSTCLSFFIFFVLRTEFSNYLWIKFSRGLMYKFSFLSVSTAVSYTLFGEGNIGVFSLLWFFILFYALLEFRLELKDASLFVFNRLRKFLPKFSQ</sequence>
<name>A0A432ZQS5_9GAMM</name>
<keyword evidence="8" id="KW-1185">Reference proteome</keyword>
<proteinExistence type="predicted"/>
<evidence type="ECO:0000256" key="4">
    <source>
        <dbReference type="ARBA" id="ARBA00022989"/>
    </source>
</evidence>
<dbReference type="Pfam" id="PF01943">
    <property type="entry name" value="Polysacc_synt"/>
    <property type="match status" value="1"/>
</dbReference>
<evidence type="ECO:0000313" key="8">
    <source>
        <dbReference type="Proteomes" id="UP000287996"/>
    </source>
</evidence>
<organism evidence="7 8">
    <name type="scientific">Idiomarina tyrosinivorans</name>
    <dbReference type="NCBI Taxonomy" id="1445662"/>
    <lineage>
        <taxon>Bacteria</taxon>
        <taxon>Pseudomonadati</taxon>
        <taxon>Pseudomonadota</taxon>
        <taxon>Gammaproteobacteria</taxon>
        <taxon>Alteromonadales</taxon>
        <taxon>Idiomarinaceae</taxon>
        <taxon>Idiomarina</taxon>
    </lineage>
</organism>
<protein>
    <submittedName>
        <fullName evidence="7">Polysaccharide biosynthesis protein</fullName>
    </submittedName>
</protein>
<feature type="transmembrane region" description="Helical" evidence="6">
    <location>
        <begin position="147"/>
        <end position="163"/>
    </location>
</feature>
<evidence type="ECO:0000313" key="7">
    <source>
        <dbReference type="EMBL" id="RUO80264.1"/>
    </source>
</evidence>
<feature type="transmembrane region" description="Helical" evidence="6">
    <location>
        <begin position="7"/>
        <end position="31"/>
    </location>
</feature>
<accession>A0A432ZQS5</accession>
<feature type="transmembrane region" description="Helical" evidence="6">
    <location>
        <begin position="435"/>
        <end position="451"/>
    </location>
</feature>
<dbReference type="EMBL" id="PIQH01000005">
    <property type="protein sequence ID" value="RUO80264.1"/>
    <property type="molecule type" value="Genomic_DNA"/>
</dbReference>
<dbReference type="PANTHER" id="PTHR30250:SF11">
    <property type="entry name" value="O-ANTIGEN TRANSPORTER-RELATED"/>
    <property type="match status" value="1"/>
</dbReference>
<dbReference type="Proteomes" id="UP000287996">
    <property type="component" value="Unassembled WGS sequence"/>
</dbReference>
<feature type="transmembrane region" description="Helical" evidence="6">
    <location>
        <begin position="112"/>
        <end position="135"/>
    </location>
</feature>
<dbReference type="InterPro" id="IPR050833">
    <property type="entry name" value="Poly_Biosynth_Transport"/>
</dbReference>
<dbReference type="InterPro" id="IPR002797">
    <property type="entry name" value="Polysacc_synth"/>
</dbReference>